<comment type="caution">
    <text evidence="1">The sequence shown here is derived from an EMBL/GenBank/DDBJ whole genome shotgun (WGS) entry which is preliminary data.</text>
</comment>
<reference evidence="1 2" key="1">
    <citation type="submission" date="2020-08" db="EMBL/GenBank/DDBJ databases">
        <title>Genomic Encyclopedia of Type Strains, Phase IV (KMG-IV): sequencing the most valuable type-strain genomes for metagenomic binning, comparative biology and taxonomic classification.</title>
        <authorList>
            <person name="Goeker M."/>
        </authorList>
    </citation>
    <scope>NUCLEOTIDE SEQUENCE [LARGE SCALE GENOMIC DNA]</scope>
    <source>
        <strain evidence="1 2">DSM 28538</strain>
    </source>
</reference>
<proteinExistence type="predicted"/>
<dbReference type="AlphaFoldDB" id="A0A840NXV5"/>
<name>A0A840NXV5_9HYPH</name>
<keyword evidence="2" id="KW-1185">Reference proteome</keyword>
<gene>
    <name evidence="1" type="ORF">HNQ69_001213</name>
</gene>
<dbReference type="Proteomes" id="UP000561417">
    <property type="component" value="Unassembled WGS sequence"/>
</dbReference>
<organism evidence="1 2">
    <name type="scientific">Bartonella callosciuri</name>
    <dbReference type="NCBI Taxonomy" id="686223"/>
    <lineage>
        <taxon>Bacteria</taxon>
        <taxon>Pseudomonadati</taxon>
        <taxon>Pseudomonadota</taxon>
        <taxon>Alphaproteobacteria</taxon>
        <taxon>Hyphomicrobiales</taxon>
        <taxon>Bartonellaceae</taxon>
        <taxon>Bartonella</taxon>
    </lineage>
</organism>
<protein>
    <submittedName>
        <fullName evidence="1">Uncharacterized protein</fullName>
    </submittedName>
</protein>
<sequence length="83" mass="9632">MPKRRPPHLVREGTRHGKIIWYVRIGHGPRFRVEGTYGTQEFVDNCTLAIKQTQNGTSKKTNQIYRRVFRLVVASVFTKYAVA</sequence>
<evidence type="ECO:0000313" key="1">
    <source>
        <dbReference type="EMBL" id="MBB5074079.1"/>
    </source>
</evidence>
<accession>A0A840NXV5</accession>
<evidence type="ECO:0000313" key="2">
    <source>
        <dbReference type="Proteomes" id="UP000561417"/>
    </source>
</evidence>
<dbReference type="EMBL" id="JACHIM010000005">
    <property type="protein sequence ID" value="MBB5074079.1"/>
    <property type="molecule type" value="Genomic_DNA"/>
</dbReference>